<dbReference type="InterPro" id="IPR011009">
    <property type="entry name" value="Kinase-like_dom_sf"/>
</dbReference>
<proteinExistence type="predicted"/>
<name>A0AAJ0CSZ4_9HYPO</name>
<comment type="caution">
    <text evidence="3">The sequence shown here is derived from an EMBL/GenBank/DDBJ whole genome shotgun (WGS) entry which is preliminary data.</text>
</comment>
<organism evidence="3 4">
    <name type="scientific">Conoideocrella luteorostrata</name>
    <dbReference type="NCBI Taxonomy" id="1105319"/>
    <lineage>
        <taxon>Eukaryota</taxon>
        <taxon>Fungi</taxon>
        <taxon>Dikarya</taxon>
        <taxon>Ascomycota</taxon>
        <taxon>Pezizomycotina</taxon>
        <taxon>Sordariomycetes</taxon>
        <taxon>Hypocreomycetidae</taxon>
        <taxon>Hypocreales</taxon>
        <taxon>Clavicipitaceae</taxon>
        <taxon>Conoideocrella</taxon>
    </lineage>
</organism>
<evidence type="ECO:0000259" key="2">
    <source>
        <dbReference type="PROSITE" id="PS50011"/>
    </source>
</evidence>
<evidence type="ECO:0000313" key="3">
    <source>
        <dbReference type="EMBL" id="KAK2605996.1"/>
    </source>
</evidence>
<accession>A0AAJ0CSZ4</accession>
<protein>
    <recommendedName>
        <fullName evidence="2">Protein kinase domain-containing protein</fullName>
    </recommendedName>
</protein>
<evidence type="ECO:0000313" key="4">
    <source>
        <dbReference type="Proteomes" id="UP001251528"/>
    </source>
</evidence>
<dbReference type="Pfam" id="PF00069">
    <property type="entry name" value="Pkinase"/>
    <property type="match status" value="1"/>
</dbReference>
<dbReference type="GO" id="GO:0004672">
    <property type="term" value="F:protein kinase activity"/>
    <property type="evidence" value="ECO:0007669"/>
    <property type="project" value="InterPro"/>
</dbReference>
<dbReference type="InterPro" id="IPR000719">
    <property type="entry name" value="Prot_kinase_dom"/>
</dbReference>
<feature type="compositionally biased region" description="Low complexity" evidence="1">
    <location>
        <begin position="204"/>
        <end position="213"/>
    </location>
</feature>
<dbReference type="PROSITE" id="PS50011">
    <property type="entry name" value="PROTEIN_KINASE_DOM"/>
    <property type="match status" value="1"/>
</dbReference>
<dbReference type="SUPFAM" id="SSF56112">
    <property type="entry name" value="Protein kinase-like (PK-like)"/>
    <property type="match status" value="1"/>
</dbReference>
<gene>
    <name evidence="3" type="ORF">QQS21_003622</name>
</gene>
<keyword evidence="4" id="KW-1185">Reference proteome</keyword>
<dbReference type="AlphaFoldDB" id="A0AAJ0CSZ4"/>
<reference evidence="3" key="1">
    <citation type="submission" date="2023-06" db="EMBL/GenBank/DDBJ databases">
        <title>Conoideocrella luteorostrata (Hypocreales: Clavicipitaceae), a potential biocontrol fungus for elongate hemlock scale in United States Christmas tree production areas.</title>
        <authorList>
            <person name="Barrett H."/>
            <person name="Lovett B."/>
            <person name="Macias A.M."/>
            <person name="Stajich J.E."/>
            <person name="Kasson M.T."/>
        </authorList>
    </citation>
    <scope>NUCLEOTIDE SEQUENCE</scope>
    <source>
        <strain evidence="3">ARSEF 14590</strain>
    </source>
</reference>
<feature type="domain" description="Protein kinase" evidence="2">
    <location>
        <begin position="1"/>
        <end position="95"/>
    </location>
</feature>
<dbReference type="Gene3D" id="1.10.510.10">
    <property type="entry name" value="Transferase(Phosphotransferase) domain 1"/>
    <property type="match status" value="1"/>
</dbReference>
<dbReference type="GO" id="GO:0005524">
    <property type="term" value="F:ATP binding"/>
    <property type="evidence" value="ECO:0007669"/>
    <property type="project" value="InterPro"/>
</dbReference>
<sequence length="267" mass="30357">MGEVHIPYLSQTPAMDMWSLGVVTTVMLSAGLDIEDAITGISRCDQDTLLERLQQHIFPPSLKLSQNGKAFVWQCLQVSPQDRMTVFEAQWHDWMRTPESHLQFFERLDQNILGDWQARAEASPMPLQLPSVLMSSLNETQDQDKLLKSYARLSHRYPLLQTEFSNYFRPSMPEYESQTGVCDGQLHSIAEHEEAGESWHETPSSAAASESSATELDNEDIATIRGFTRSEPSYTKQNKAHRAFDPLVEGEINAQKNENMFPYSTEI</sequence>
<dbReference type="EMBL" id="JASWJB010000048">
    <property type="protein sequence ID" value="KAK2605996.1"/>
    <property type="molecule type" value="Genomic_DNA"/>
</dbReference>
<feature type="region of interest" description="Disordered" evidence="1">
    <location>
        <begin position="192"/>
        <end position="221"/>
    </location>
</feature>
<evidence type="ECO:0000256" key="1">
    <source>
        <dbReference type="SAM" id="MobiDB-lite"/>
    </source>
</evidence>
<dbReference type="Proteomes" id="UP001251528">
    <property type="component" value="Unassembled WGS sequence"/>
</dbReference>